<organism evidence="2 3">
    <name type="scientific">Parashewanella curva</name>
    <dbReference type="NCBI Taxonomy" id="2338552"/>
    <lineage>
        <taxon>Bacteria</taxon>
        <taxon>Pseudomonadati</taxon>
        <taxon>Pseudomonadota</taxon>
        <taxon>Gammaproteobacteria</taxon>
        <taxon>Alteromonadales</taxon>
        <taxon>Shewanellaceae</taxon>
        <taxon>Parashewanella</taxon>
    </lineage>
</organism>
<reference evidence="2 3" key="1">
    <citation type="submission" date="2018-09" db="EMBL/GenBank/DDBJ databases">
        <title>Phylogeny of the Shewanellaceae, and recommendation for two new genera, Pseudoshewanella and Parashewanella.</title>
        <authorList>
            <person name="Wang G."/>
        </authorList>
    </citation>
    <scope>NUCLEOTIDE SEQUENCE [LARGE SCALE GENOMIC DNA]</scope>
    <source>
        <strain evidence="2 3">C51</strain>
    </source>
</reference>
<keyword evidence="1" id="KW-0732">Signal</keyword>
<keyword evidence="3" id="KW-1185">Reference proteome</keyword>
<proteinExistence type="predicted"/>
<dbReference type="RefSeq" id="WP_121837569.1">
    <property type="nucleotide sequence ID" value="NZ_ML014757.1"/>
</dbReference>
<dbReference type="AlphaFoldDB" id="A0A3L8Q2M7"/>
<accession>A0A3L8Q2M7</accession>
<evidence type="ECO:0000313" key="3">
    <source>
        <dbReference type="Proteomes" id="UP000281474"/>
    </source>
</evidence>
<evidence type="ECO:0000256" key="1">
    <source>
        <dbReference type="SAM" id="SignalP"/>
    </source>
</evidence>
<dbReference type="Proteomes" id="UP000281474">
    <property type="component" value="Unassembled WGS sequence"/>
</dbReference>
<name>A0A3L8Q2M7_9GAMM</name>
<evidence type="ECO:0000313" key="2">
    <source>
        <dbReference type="EMBL" id="RLV61143.1"/>
    </source>
</evidence>
<sequence length="107" mass="11398">MLALFFSFVFIPSNASAETVTALCFISGANLFGKDNLPNIPINCYSKDGENDYANLIEALKDAWKPLSVGGGHGDATIKSYLGQGSISTYDHSDVQSAGIIMEKSSE</sequence>
<protein>
    <submittedName>
        <fullName evidence="2">Uncharacterized protein</fullName>
    </submittedName>
</protein>
<feature type="chain" id="PRO_5018191182" evidence="1">
    <location>
        <begin position="18"/>
        <end position="107"/>
    </location>
</feature>
<gene>
    <name evidence="2" type="ORF">D5018_03340</name>
</gene>
<comment type="caution">
    <text evidence="2">The sequence shown here is derived from an EMBL/GenBank/DDBJ whole genome shotgun (WGS) entry which is preliminary data.</text>
</comment>
<dbReference type="OrthoDB" id="9858963at2"/>
<feature type="signal peptide" evidence="1">
    <location>
        <begin position="1"/>
        <end position="17"/>
    </location>
</feature>
<dbReference type="EMBL" id="QZEI01000006">
    <property type="protein sequence ID" value="RLV61143.1"/>
    <property type="molecule type" value="Genomic_DNA"/>
</dbReference>